<dbReference type="Gene3D" id="3.40.50.1820">
    <property type="entry name" value="alpha/beta hydrolase"/>
    <property type="match status" value="1"/>
</dbReference>
<dbReference type="PANTHER" id="PTHR37017">
    <property type="entry name" value="AB HYDROLASE-1 DOMAIN-CONTAINING PROTEIN-RELATED"/>
    <property type="match status" value="1"/>
</dbReference>
<dbReference type="Proteomes" id="UP001229651">
    <property type="component" value="Unassembled WGS sequence"/>
</dbReference>
<name>A0ABU0F633_9PSEU</name>
<dbReference type="InterPro" id="IPR052897">
    <property type="entry name" value="Sec-Metab_Biosynth_Hydrolase"/>
</dbReference>
<dbReference type="PANTHER" id="PTHR37017:SF11">
    <property type="entry name" value="ESTERASE_LIPASE_THIOESTERASE DOMAIN-CONTAINING PROTEIN"/>
    <property type="match status" value="1"/>
</dbReference>
<sequence>MTEHTGMPGFALQHGGFHGSWCWERVVPLLEAPAVAIDLPGREGDPATLRGITAAGWTRSALDQINALPTDRVVLVAHSLGGVTALNAAKVLGDRLAHLILVSALVPAEGQTPAELIARGAHRDSLLDDTGQFGAPPIEAIRTLLANDMPDQAEALYARLRREPVGPVSEPFTHDGIPAVPTTYVRLTRDNAVPWAMQEQMIANLPHEPAVTEIDAGHNVMMSRPGQLADLLNLVAARGGSRATPAHRG</sequence>
<gene>
    <name evidence="2" type="ORF">FB470_006788</name>
</gene>
<evidence type="ECO:0000313" key="2">
    <source>
        <dbReference type="EMBL" id="MDQ0382794.1"/>
    </source>
</evidence>
<keyword evidence="3" id="KW-1185">Reference proteome</keyword>
<proteinExistence type="predicted"/>
<comment type="caution">
    <text evidence="2">The sequence shown here is derived from an EMBL/GenBank/DDBJ whole genome shotgun (WGS) entry which is preliminary data.</text>
</comment>
<dbReference type="EMBL" id="JAUSUT010000001">
    <property type="protein sequence ID" value="MDQ0382794.1"/>
    <property type="molecule type" value="Genomic_DNA"/>
</dbReference>
<evidence type="ECO:0000259" key="1">
    <source>
        <dbReference type="Pfam" id="PF12697"/>
    </source>
</evidence>
<dbReference type="SUPFAM" id="SSF53474">
    <property type="entry name" value="alpha/beta-Hydrolases"/>
    <property type="match status" value="1"/>
</dbReference>
<dbReference type="Pfam" id="PF12697">
    <property type="entry name" value="Abhydrolase_6"/>
    <property type="match status" value="1"/>
</dbReference>
<accession>A0ABU0F633</accession>
<dbReference type="InterPro" id="IPR029058">
    <property type="entry name" value="AB_hydrolase_fold"/>
</dbReference>
<protein>
    <submittedName>
        <fullName evidence="2">Pimeloyl-ACP methyl ester carboxylesterase</fullName>
    </submittedName>
</protein>
<dbReference type="InterPro" id="IPR000073">
    <property type="entry name" value="AB_hydrolase_1"/>
</dbReference>
<dbReference type="RefSeq" id="WP_306998280.1">
    <property type="nucleotide sequence ID" value="NZ_JAUSUT010000001.1"/>
</dbReference>
<organism evidence="2 3">
    <name type="scientific">Amycolatopsis thermophila</name>
    <dbReference type="NCBI Taxonomy" id="206084"/>
    <lineage>
        <taxon>Bacteria</taxon>
        <taxon>Bacillati</taxon>
        <taxon>Actinomycetota</taxon>
        <taxon>Actinomycetes</taxon>
        <taxon>Pseudonocardiales</taxon>
        <taxon>Pseudonocardiaceae</taxon>
        <taxon>Amycolatopsis</taxon>
    </lineage>
</organism>
<evidence type="ECO:0000313" key="3">
    <source>
        <dbReference type="Proteomes" id="UP001229651"/>
    </source>
</evidence>
<feature type="domain" description="AB hydrolase-1" evidence="1">
    <location>
        <begin position="14"/>
        <end position="230"/>
    </location>
</feature>
<reference evidence="2 3" key="1">
    <citation type="submission" date="2023-07" db="EMBL/GenBank/DDBJ databases">
        <title>Sequencing the genomes of 1000 actinobacteria strains.</title>
        <authorList>
            <person name="Klenk H.-P."/>
        </authorList>
    </citation>
    <scope>NUCLEOTIDE SEQUENCE [LARGE SCALE GENOMIC DNA]</scope>
    <source>
        <strain evidence="2 3">DSM 45805</strain>
    </source>
</reference>